<evidence type="ECO:0000313" key="1">
    <source>
        <dbReference type="EMBL" id="PBC31229.1"/>
    </source>
</evidence>
<reference evidence="1 2" key="1">
    <citation type="submission" date="2014-07" db="EMBL/GenBank/DDBJ databases">
        <title>Genomic and transcriptomic analysis on Apis cerana provide comprehensive insights into honey bee biology.</title>
        <authorList>
            <person name="Diao Q."/>
            <person name="Sun L."/>
            <person name="Zheng H."/>
            <person name="Zheng H."/>
            <person name="Xu S."/>
            <person name="Wang S."/>
            <person name="Zeng Z."/>
            <person name="Hu F."/>
            <person name="Su S."/>
            <person name="Wu J."/>
        </authorList>
    </citation>
    <scope>NUCLEOTIDE SEQUENCE [LARGE SCALE GENOMIC DNA]</scope>
    <source>
        <tissue evidence="1">Pupae without intestine</tissue>
    </source>
</reference>
<organism evidence="1 2">
    <name type="scientific">Apis cerana cerana</name>
    <name type="common">Oriental honeybee</name>
    <dbReference type="NCBI Taxonomy" id="94128"/>
    <lineage>
        <taxon>Eukaryota</taxon>
        <taxon>Metazoa</taxon>
        <taxon>Ecdysozoa</taxon>
        <taxon>Arthropoda</taxon>
        <taxon>Hexapoda</taxon>
        <taxon>Insecta</taxon>
        <taxon>Pterygota</taxon>
        <taxon>Neoptera</taxon>
        <taxon>Endopterygota</taxon>
        <taxon>Hymenoptera</taxon>
        <taxon>Apocrita</taxon>
        <taxon>Aculeata</taxon>
        <taxon>Apoidea</taxon>
        <taxon>Anthophila</taxon>
        <taxon>Apidae</taxon>
        <taxon>Apis</taxon>
    </lineage>
</organism>
<evidence type="ECO:0000313" key="2">
    <source>
        <dbReference type="Proteomes" id="UP000242457"/>
    </source>
</evidence>
<dbReference type="AlphaFoldDB" id="A0A2A3EJ63"/>
<dbReference type="Proteomes" id="UP000242457">
    <property type="component" value="Unassembled WGS sequence"/>
</dbReference>
<accession>A0A2A3EJ63</accession>
<keyword evidence="2" id="KW-1185">Reference proteome</keyword>
<gene>
    <name evidence="1" type="ORF">APICC_02490</name>
</gene>
<sequence length="377" mass="43078">MGWPVPSASGRINIEAAAAAVAAAEQLTKRNNSNCIPRAFNRNKHYVKIKISSDYANLSIHGKFNQMNVYDHAKRHKISKEAALTREQSGVHEIYTGALNVAEREETSVKSCLPSPIVVDMGARAYVKYYVCTCTLWHRYNQLALDLSELPGSLIKGRHTPFNSATRERHQHRHIHIITYILIETRPFKQRNIDSCMNVLHKPWGCEVARTIHMKHMLTQSVIDIAYQNYIKTLNNRRRIQIKSLINARYILVILSYTTPRLFSALVPPRRDDLRRTIFTFAVTTTVEGGPQGVVYSSIPKIYYIQLEYFVNTGDETLPLTLPLEVKLSENRRGIRTVEKGSEMGRSTGIDVNGVPWTAWFRAISRRKKGDIYNKKP</sequence>
<protein>
    <submittedName>
        <fullName evidence="1">Uncharacterized protein</fullName>
    </submittedName>
</protein>
<dbReference type="EMBL" id="KZ288243">
    <property type="protein sequence ID" value="PBC31229.1"/>
    <property type="molecule type" value="Genomic_DNA"/>
</dbReference>
<proteinExistence type="predicted"/>
<name>A0A2A3EJ63_APICC</name>